<proteinExistence type="predicted"/>
<evidence type="ECO:0000313" key="2">
    <source>
        <dbReference type="Proteomes" id="UP000823674"/>
    </source>
</evidence>
<reference evidence="1 2" key="1">
    <citation type="submission" date="2021-03" db="EMBL/GenBank/DDBJ databases">
        <authorList>
            <person name="King G.J."/>
            <person name="Bancroft I."/>
            <person name="Baten A."/>
            <person name="Bloomfield J."/>
            <person name="Borpatragohain P."/>
            <person name="He Z."/>
            <person name="Irish N."/>
            <person name="Irwin J."/>
            <person name="Liu K."/>
            <person name="Mauleon R.P."/>
            <person name="Moore J."/>
            <person name="Morris R."/>
            <person name="Ostergaard L."/>
            <person name="Wang B."/>
            <person name="Wells R."/>
        </authorList>
    </citation>
    <scope>NUCLEOTIDE SEQUENCE [LARGE SCALE GENOMIC DNA]</scope>
    <source>
        <strain evidence="1">R-o-18</strain>
        <tissue evidence="1">Leaf</tissue>
    </source>
</reference>
<name>A0ABQ7KYA9_BRACM</name>
<gene>
    <name evidence="1" type="primary">A07p024130.1_BraROA</name>
    <name evidence="1" type="ORF">IGI04_027166</name>
</gene>
<dbReference type="Proteomes" id="UP000823674">
    <property type="component" value="Chromosome A07"/>
</dbReference>
<comment type="caution">
    <text evidence="1">The sequence shown here is derived from an EMBL/GenBank/DDBJ whole genome shotgun (WGS) entry which is preliminary data.</text>
</comment>
<evidence type="ECO:0000313" key="1">
    <source>
        <dbReference type="EMBL" id="KAG5379324.1"/>
    </source>
</evidence>
<protein>
    <submittedName>
        <fullName evidence="1">Uncharacterized protein</fullName>
    </submittedName>
</protein>
<dbReference type="EMBL" id="JADBGQ010000009">
    <property type="protein sequence ID" value="KAG5379324.1"/>
    <property type="molecule type" value="Genomic_DNA"/>
</dbReference>
<keyword evidence="2" id="KW-1185">Reference proteome</keyword>
<organism evidence="1 2">
    <name type="scientific">Brassica rapa subsp. trilocularis</name>
    <dbReference type="NCBI Taxonomy" id="1813537"/>
    <lineage>
        <taxon>Eukaryota</taxon>
        <taxon>Viridiplantae</taxon>
        <taxon>Streptophyta</taxon>
        <taxon>Embryophyta</taxon>
        <taxon>Tracheophyta</taxon>
        <taxon>Spermatophyta</taxon>
        <taxon>Magnoliopsida</taxon>
        <taxon>eudicotyledons</taxon>
        <taxon>Gunneridae</taxon>
        <taxon>Pentapetalae</taxon>
        <taxon>rosids</taxon>
        <taxon>malvids</taxon>
        <taxon>Brassicales</taxon>
        <taxon>Brassicaceae</taxon>
        <taxon>Brassiceae</taxon>
        <taxon>Brassica</taxon>
    </lineage>
</organism>
<sequence length="63" mass="7140">MVHKVIEANDSGSVRPDDLQVSRLAVHDLPESRLSRLITDFKVNCKNNLCVDQTTYILVGWKT</sequence>
<accession>A0ABQ7KYA9</accession>